<dbReference type="KEGG" id="hro:HELRODRAFT_165480"/>
<dbReference type="EnsemblMetazoa" id="HelroT165480">
    <property type="protein sequence ID" value="HelroP165480"/>
    <property type="gene ID" value="HelroG165480"/>
</dbReference>
<keyword evidence="4" id="KW-1185">Reference proteome</keyword>
<dbReference type="RefSeq" id="XP_009030298.1">
    <property type="nucleotide sequence ID" value="XM_009032050.1"/>
</dbReference>
<dbReference type="Proteomes" id="UP000015101">
    <property type="component" value="Unassembled WGS sequence"/>
</dbReference>
<keyword evidence="1" id="KW-0472">Membrane</keyword>
<dbReference type="HOGENOM" id="CLU_1972908_0_0_1"/>
<dbReference type="AlphaFoldDB" id="T1EWV9"/>
<reference evidence="2 4" key="2">
    <citation type="journal article" date="2013" name="Nature">
        <title>Insights into bilaterian evolution from three spiralian genomes.</title>
        <authorList>
            <person name="Simakov O."/>
            <person name="Marletaz F."/>
            <person name="Cho S.J."/>
            <person name="Edsinger-Gonzales E."/>
            <person name="Havlak P."/>
            <person name="Hellsten U."/>
            <person name="Kuo D.H."/>
            <person name="Larsson T."/>
            <person name="Lv J."/>
            <person name="Arendt D."/>
            <person name="Savage R."/>
            <person name="Osoegawa K."/>
            <person name="de Jong P."/>
            <person name="Grimwood J."/>
            <person name="Chapman J.A."/>
            <person name="Shapiro H."/>
            <person name="Aerts A."/>
            <person name="Otillar R.P."/>
            <person name="Terry A.Y."/>
            <person name="Boore J.L."/>
            <person name="Grigoriev I.V."/>
            <person name="Lindberg D.R."/>
            <person name="Seaver E.C."/>
            <person name="Weisblat D.A."/>
            <person name="Putnam N.H."/>
            <person name="Rokhsar D.S."/>
        </authorList>
    </citation>
    <scope>NUCLEOTIDE SEQUENCE</scope>
</reference>
<keyword evidence="1" id="KW-1133">Transmembrane helix</keyword>
<gene>
    <name evidence="3" type="primary">20201059</name>
    <name evidence="2" type="ORF">HELRODRAFT_165480</name>
</gene>
<evidence type="ECO:0000256" key="1">
    <source>
        <dbReference type="SAM" id="Phobius"/>
    </source>
</evidence>
<reference evidence="3" key="3">
    <citation type="submission" date="2015-06" db="UniProtKB">
        <authorList>
            <consortium name="EnsemblMetazoa"/>
        </authorList>
    </citation>
    <scope>IDENTIFICATION</scope>
</reference>
<dbReference type="GeneID" id="20201059"/>
<dbReference type="EMBL" id="AMQM01002067">
    <property type="status" value="NOT_ANNOTATED_CDS"/>
    <property type="molecule type" value="Genomic_DNA"/>
</dbReference>
<reference evidence="4" key="1">
    <citation type="submission" date="2012-12" db="EMBL/GenBank/DDBJ databases">
        <authorList>
            <person name="Hellsten U."/>
            <person name="Grimwood J."/>
            <person name="Chapman J.A."/>
            <person name="Shapiro H."/>
            <person name="Aerts A."/>
            <person name="Otillar R.P."/>
            <person name="Terry A.Y."/>
            <person name="Boore J.L."/>
            <person name="Simakov O."/>
            <person name="Marletaz F."/>
            <person name="Cho S.-J."/>
            <person name="Edsinger-Gonzales E."/>
            <person name="Havlak P."/>
            <person name="Kuo D.-H."/>
            <person name="Larsson T."/>
            <person name="Lv J."/>
            <person name="Arendt D."/>
            <person name="Savage R."/>
            <person name="Osoegawa K."/>
            <person name="de Jong P."/>
            <person name="Lindberg D.R."/>
            <person name="Seaver E.C."/>
            <person name="Weisblat D.A."/>
            <person name="Putnam N.H."/>
            <person name="Grigoriev I.V."/>
            <person name="Rokhsar D.S."/>
        </authorList>
    </citation>
    <scope>NUCLEOTIDE SEQUENCE</scope>
</reference>
<dbReference type="EMBL" id="KB097700">
    <property type="protein sequence ID" value="ESN91446.1"/>
    <property type="molecule type" value="Genomic_DNA"/>
</dbReference>
<protein>
    <submittedName>
        <fullName evidence="2 3">Uncharacterized protein</fullName>
    </submittedName>
</protein>
<proteinExistence type="predicted"/>
<dbReference type="CTD" id="20201059"/>
<feature type="transmembrane region" description="Helical" evidence="1">
    <location>
        <begin position="30"/>
        <end position="53"/>
    </location>
</feature>
<accession>T1EWV9</accession>
<evidence type="ECO:0000313" key="4">
    <source>
        <dbReference type="Proteomes" id="UP000015101"/>
    </source>
</evidence>
<keyword evidence="1" id="KW-0812">Transmembrane</keyword>
<organism evidence="3 4">
    <name type="scientific">Helobdella robusta</name>
    <name type="common">Californian leech</name>
    <dbReference type="NCBI Taxonomy" id="6412"/>
    <lineage>
        <taxon>Eukaryota</taxon>
        <taxon>Metazoa</taxon>
        <taxon>Spiralia</taxon>
        <taxon>Lophotrochozoa</taxon>
        <taxon>Annelida</taxon>
        <taxon>Clitellata</taxon>
        <taxon>Hirudinea</taxon>
        <taxon>Rhynchobdellida</taxon>
        <taxon>Glossiphoniidae</taxon>
        <taxon>Helobdella</taxon>
    </lineage>
</organism>
<evidence type="ECO:0000313" key="2">
    <source>
        <dbReference type="EMBL" id="ESN91446.1"/>
    </source>
</evidence>
<evidence type="ECO:0000313" key="3">
    <source>
        <dbReference type="EnsemblMetazoa" id="HelroP165480"/>
    </source>
</evidence>
<sequence length="127" mass="14440">MANDISMGEEAGLSCSRRTRSISLPDKPGRYSTCMAIFTGICHLVCGIACLVLRTEIYSRIQYSLLTYEVVFLLVLSIIATLACNINNFVVTFMISVLTDIEYSKLFRAYRRDYYKLEILQSRDPSN</sequence>
<dbReference type="InParanoid" id="T1EWV9"/>
<name>T1EWV9_HELRO</name>